<comment type="subcellular location">
    <subcellularLocation>
        <location evidence="1">Membrane</location>
        <topology evidence="1">Multi-pass membrane protein</topology>
    </subcellularLocation>
</comment>
<evidence type="ECO:0000256" key="5">
    <source>
        <dbReference type="SAM" id="Phobius"/>
    </source>
</evidence>
<gene>
    <name evidence="6" type="ORF">BG844_34505</name>
</gene>
<organism evidence="6 7">
    <name type="scientific">Couchioplanes caeruleus subsp. caeruleus</name>
    <dbReference type="NCBI Taxonomy" id="56427"/>
    <lineage>
        <taxon>Bacteria</taxon>
        <taxon>Bacillati</taxon>
        <taxon>Actinomycetota</taxon>
        <taxon>Actinomycetes</taxon>
        <taxon>Micromonosporales</taxon>
        <taxon>Micromonosporaceae</taxon>
        <taxon>Couchioplanes</taxon>
    </lineage>
</organism>
<sequence length="128" mass="13358">MTATASASTPVGRGLHRTLWGFQVFLGLFFIVASAGPKLAGEATAVQTFEDMGAATWFRYFIGLVELAGGVGLLVPRLAGPAAVGLVLLMVGAAFTQAVILHGGALVLTPVVLFGFLVFIAWGRLVRR</sequence>
<proteinExistence type="predicted"/>
<keyword evidence="2 5" id="KW-0812">Transmembrane</keyword>
<feature type="transmembrane region" description="Helical" evidence="5">
    <location>
        <begin position="57"/>
        <end position="75"/>
    </location>
</feature>
<evidence type="ECO:0000256" key="3">
    <source>
        <dbReference type="ARBA" id="ARBA00022989"/>
    </source>
</evidence>
<evidence type="ECO:0000313" key="6">
    <source>
        <dbReference type="EMBL" id="OJF10004.1"/>
    </source>
</evidence>
<evidence type="ECO:0000313" key="7">
    <source>
        <dbReference type="Proteomes" id="UP000182486"/>
    </source>
</evidence>
<accession>A0A1K0GGL4</accession>
<dbReference type="InterPro" id="IPR032808">
    <property type="entry name" value="DoxX"/>
</dbReference>
<dbReference type="Pfam" id="PF13564">
    <property type="entry name" value="DoxX_2"/>
    <property type="match status" value="1"/>
</dbReference>
<dbReference type="GO" id="GO:0016020">
    <property type="term" value="C:membrane"/>
    <property type="evidence" value="ECO:0007669"/>
    <property type="project" value="UniProtKB-SubCell"/>
</dbReference>
<dbReference type="EMBL" id="MEIA01000535">
    <property type="protein sequence ID" value="OJF10004.1"/>
    <property type="molecule type" value="Genomic_DNA"/>
</dbReference>
<reference evidence="6 7" key="1">
    <citation type="submission" date="2016-09" db="EMBL/GenBank/DDBJ databases">
        <title>Couchioplanes caeruleus draft genome sequence.</title>
        <authorList>
            <person name="Sheehan J."/>
            <person name="Caffrey P."/>
        </authorList>
    </citation>
    <scope>NUCLEOTIDE SEQUENCE [LARGE SCALE GENOMIC DNA]</scope>
    <source>
        <strain evidence="6 7">DSM 43634</strain>
    </source>
</reference>
<evidence type="ECO:0000256" key="4">
    <source>
        <dbReference type="ARBA" id="ARBA00023136"/>
    </source>
</evidence>
<evidence type="ECO:0000256" key="1">
    <source>
        <dbReference type="ARBA" id="ARBA00004141"/>
    </source>
</evidence>
<keyword evidence="4 5" id="KW-0472">Membrane</keyword>
<keyword evidence="3 5" id="KW-1133">Transmembrane helix</keyword>
<dbReference type="AlphaFoldDB" id="A0A1K0GGL4"/>
<feature type="transmembrane region" description="Helical" evidence="5">
    <location>
        <begin position="82"/>
        <end position="101"/>
    </location>
</feature>
<name>A0A1K0GGL4_9ACTN</name>
<comment type="caution">
    <text evidence="6">The sequence shown here is derived from an EMBL/GenBank/DDBJ whole genome shotgun (WGS) entry which is preliminary data.</text>
</comment>
<dbReference type="Proteomes" id="UP000182486">
    <property type="component" value="Unassembled WGS sequence"/>
</dbReference>
<evidence type="ECO:0000256" key="2">
    <source>
        <dbReference type="ARBA" id="ARBA00022692"/>
    </source>
</evidence>
<protein>
    <submittedName>
        <fullName evidence="6">DoxX family protein</fullName>
    </submittedName>
</protein>
<keyword evidence="7" id="KW-1185">Reference proteome</keyword>
<feature type="transmembrane region" description="Helical" evidence="5">
    <location>
        <begin position="107"/>
        <end position="126"/>
    </location>
</feature>
<feature type="transmembrane region" description="Helical" evidence="5">
    <location>
        <begin position="19"/>
        <end position="37"/>
    </location>
</feature>